<dbReference type="EMBL" id="CAXDID020000021">
    <property type="protein sequence ID" value="CAL5987796.1"/>
    <property type="molecule type" value="Genomic_DNA"/>
</dbReference>
<accession>A0ABP1H752</accession>
<dbReference type="Proteomes" id="UP001642409">
    <property type="component" value="Unassembled WGS sequence"/>
</dbReference>
<keyword evidence="2" id="KW-1185">Reference proteome</keyword>
<comment type="caution">
    <text evidence="1">The sequence shown here is derived from an EMBL/GenBank/DDBJ whole genome shotgun (WGS) entry which is preliminary data.</text>
</comment>
<evidence type="ECO:0000313" key="1">
    <source>
        <dbReference type="EMBL" id="CAL5987796.1"/>
    </source>
</evidence>
<reference evidence="1 2" key="1">
    <citation type="submission" date="2024-07" db="EMBL/GenBank/DDBJ databases">
        <authorList>
            <person name="Akdeniz Z."/>
        </authorList>
    </citation>
    <scope>NUCLEOTIDE SEQUENCE [LARGE SCALE GENOMIC DNA]</scope>
</reference>
<evidence type="ECO:0000313" key="2">
    <source>
        <dbReference type="Proteomes" id="UP001642409"/>
    </source>
</evidence>
<sequence>MSSPITFQYKYIDINQPSRVLIQITKYSSSSQSVIDKVSLSLKLEADALELNLNCWCTSRDTLENTITFASDQKDLFKQDKFRPGFEISDLQTQTNQVKANN</sequence>
<organism evidence="1 2">
    <name type="scientific">Hexamita inflata</name>
    <dbReference type="NCBI Taxonomy" id="28002"/>
    <lineage>
        <taxon>Eukaryota</taxon>
        <taxon>Metamonada</taxon>
        <taxon>Diplomonadida</taxon>
        <taxon>Hexamitidae</taxon>
        <taxon>Hexamitinae</taxon>
        <taxon>Hexamita</taxon>
    </lineage>
</organism>
<proteinExistence type="predicted"/>
<protein>
    <submittedName>
        <fullName evidence="1">Hypothetical_protein</fullName>
    </submittedName>
</protein>
<name>A0ABP1H752_9EUKA</name>
<gene>
    <name evidence="1" type="ORF">HINF_LOCUS10071</name>
</gene>